<reference evidence="7 8" key="2">
    <citation type="journal article" date="2016" name="ISME J.">
        <title>Characterization of the first cultured representative of Verrucomicrobia subdivision 5 indicates the proposal of a novel phylum.</title>
        <authorList>
            <person name="Spring S."/>
            <person name="Bunk B."/>
            <person name="Sproer C."/>
            <person name="Schumann P."/>
            <person name="Rohde M."/>
            <person name="Tindall B.J."/>
            <person name="Klenk H.P."/>
        </authorList>
    </citation>
    <scope>NUCLEOTIDE SEQUENCE [LARGE SCALE GENOMIC DNA]</scope>
    <source>
        <strain evidence="7 8">L21-Fru-AB</strain>
    </source>
</reference>
<evidence type="ECO:0000313" key="8">
    <source>
        <dbReference type="Proteomes" id="UP000035268"/>
    </source>
</evidence>
<dbReference type="PANTHER" id="PTHR33529">
    <property type="entry name" value="SLR0882 PROTEIN-RELATED"/>
    <property type="match status" value="1"/>
</dbReference>
<dbReference type="OrthoDB" id="9791458at2"/>
<evidence type="ECO:0000256" key="3">
    <source>
        <dbReference type="ARBA" id="ARBA00022692"/>
    </source>
</evidence>
<evidence type="ECO:0000256" key="4">
    <source>
        <dbReference type="ARBA" id="ARBA00022989"/>
    </source>
</evidence>
<reference evidence="8" key="1">
    <citation type="submission" date="2015-02" db="EMBL/GenBank/DDBJ databases">
        <title>Description and complete genome sequence of the first cultured representative of the subdivision 5 of the Verrucomicrobia phylum.</title>
        <authorList>
            <person name="Spring S."/>
            <person name="Bunk B."/>
            <person name="Sproer C."/>
            <person name="Klenk H.-P."/>
        </authorList>
    </citation>
    <scope>NUCLEOTIDE SEQUENCE [LARGE SCALE GENOMIC DNA]</scope>
    <source>
        <strain evidence="8">L21-Fru-AB</strain>
    </source>
</reference>
<accession>A0A0G3EHD0</accession>
<feature type="transmembrane region" description="Helical" evidence="6">
    <location>
        <begin position="50"/>
        <end position="75"/>
    </location>
</feature>
<dbReference type="STRING" id="1307763.L21SP4_00986"/>
<name>A0A0G3EHD0_9BACT</name>
<keyword evidence="3 6" id="KW-0812">Transmembrane</keyword>
<dbReference type="Proteomes" id="UP000035268">
    <property type="component" value="Chromosome"/>
</dbReference>
<evidence type="ECO:0000256" key="1">
    <source>
        <dbReference type="ARBA" id="ARBA00004651"/>
    </source>
</evidence>
<dbReference type="AlphaFoldDB" id="A0A0G3EHD0"/>
<comment type="subcellular location">
    <subcellularLocation>
        <location evidence="1">Cell membrane</location>
        <topology evidence="1">Multi-pass membrane protein</topology>
    </subcellularLocation>
</comment>
<keyword evidence="4 6" id="KW-1133">Transmembrane helix</keyword>
<evidence type="ECO:0000256" key="6">
    <source>
        <dbReference type="SAM" id="Phobius"/>
    </source>
</evidence>
<dbReference type="InterPro" id="IPR005495">
    <property type="entry name" value="LptG/LptF_permease"/>
</dbReference>
<protein>
    <submittedName>
        <fullName evidence="7">Lipopolysaccharide ABC transporter permease LptF</fullName>
    </submittedName>
</protein>
<dbReference type="KEGG" id="vbl:L21SP4_00986"/>
<evidence type="ECO:0000256" key="2">
    <source>
        <dbReference type="ARBA" id="ARBA00022475"/>
    </source>
</evidence>
<keyword evidence="8" id="KW-1185">Reference proteome</keyword>
<feature type="transmembrane region" description="Helical" evidence="6">
    <location>
        <begin position="283"/>
        <end position="301"/>
    </location>
</feature>
<organism evidence="7 8">
    <name type="scientific">Kiritimatiella glycovorans</name>
    <dbReference type="NCBI Taxonomy" id="1307763"/>
    <lineage>
        <taxon>Bacteria</taxon>
        <taxon>Pseudomonadati</taxon>
        <taxon>Kiritimatiellota</taxon>
        <taxon>Kiritimatiellia</taxon>
        <taxon>Kiritimatiellales</taxon>
        <taxon>Kiritimatiellaceae</taxon>
        <taxon>Kiritimatiella</taxon>
    </lineage>
</organism>
<gene>
    <name evidence="7" type="ORF">L21SP4_00986</name>
</gene>
<dbReference type="EMBL" id="CP010904">
    <property type="protein sequence ID" value="AKJ64245.1"/>
    <property type="molecule type" value="Genomic_DNA"/>
</dbReference>
<evidence type="ECO:0000256" key="5">
    <source>
        <dbReference type="ARBA" id="ARBA00023136"/>
    </source>
</evidence>
<feature type="transmembrane region" description="Helical" evidence="6">
    <location>
        <begin position="337"/>
        <end position="360"/>
    </location>
</feature>
<feature type="transmembrane region" description="Helical" evidence="6">
    <location>
        <begin position="307"/>
        <end position="325"/>
    </location>
</feature>
<dbReference type="GO" id="GO:0043190">
    <property type="term" value="C:ATP-binding cassette (ABC) transporter complex"/>
    <property type="evidence" value="ECO:0007669"/>
    <property type="project" value="TreeGrafter"/>
</dbReference>
<keyword evidence="2" id="KW-1003">Cell membrane</keyword>
<proteinExistence type="predicted"/>
<sequence length="363" mass="41150">MKLIYRYLLGKLLLPLGCILTGFTLLYVIYDMVDKSSDFIEHDFPAVAVFRYYALQLPSFLTLIIPAALLLGVLYSLARLSRHHEITAMRATGISIYRLAGPYLVVGLVASAATFLINERYAPDAAWRAEQLMAYHESDPDERSEVYFAAALPLKLPRRNRDWFVERFDTRDYTMHGVTMTQQHPGGSATEYETQRALWIDGRWWFMDVTVREFDADGNLKGAPEFALQKEMTRLTENPRDFLSVIKPTEFMSAAELRHYLRRNPQLSDEVRARKRTDLMHRLATPWVCVIVVLLGIPVGAHTGRQGVFAGVATTLLFFFGYYLCQLTGEALAKKELLDPVAGAGAPVLIFLVIGAALVYRMR</sequence>
<dbReference type="PANTHER" id="PTHR33529:SF2">
    <property type="entry name" value="LIPOPOLYSACCHARIDE EXPORT SYSTEM PERMEASE PROTEIN LPTG"/>
    <property type="match status" value="1"/>
</dbReference>
<dbReference type="Pfam" id="PF03739">
    <property type="entry name" value="LptF_LptG"/>
    <property type="match status" value="1"/>
</dbReference>
<dbReference type="GO" id="GO:0015920">
    <property type="term" value="P:lipopolysaccharide transport"/>
    <property type="evidence" value="ECO:0007669"/>
    <property type="project" value="TreeGrafter"/>
</dbReference>
<keyword evidence="5 6" id="KW-0472">Membrane</keyword>
<dbReference type="RefSeq" id="WP_052881600.1">
    <property type="nucleotide sequence ID" value="NZ_CP010904.1"/>
</dbReference>
<evidence type="ECO:0000313" key="7">
    <source>
        <dbReference type="EMBL" id="AKJ64245.1"/>
    </source>
</evidence>
<feature type="transmembrane region" description="Helical" evidence="6">
    <location>
        <begin position="12"/>
        <end position="30"/>
    </location>
</feature>